<evidence type="ECO:0000313" key="3">
    <source>
        <dbReference type="Proteomes" id="UP001446871"/>
    </source>
</evidence>
<dbReference type="Proteomes" id="UP001446871">
    <property type="component" value="Unassembled WGS sequence"/>
</dbReference>
<proteinExistence type="predicted"/>
<feature type="compositionally biased region" description="Low complexity" evidence="1">
    <location>
        <begin position="143"/>
        <end position="158"/>
    </location>
</feature>
<reference evidence="2 3" key="1">
    <citation type="submission" date="2023-01" db="EMBL/GenBank/DDBJ databases">
        <title>Analysis of 21 Apiospora genomes using comparative genomics revels a genus with tremendous synthesis potential of carbohydrate active enzymes and secondary metabolites.</title>
        <authorList>
            <person name="Sorensen T."/>
        </authorList>
    </citation>
    <scope>NUCLEOTIDE SEQUENCE [LARGE SCALE GENOMIC DNA]</scope>
    <source>
        <strain evidence="2 3">CBS 83171</strain>
    </source>
</reference>
<evidence type="ECO:0000256" key="1">
    <source>
        <dbReference type="SAM" id="MobiDB-lite"/>
    </source>
</evidence>
<name>A0ABR1W3L9_9PEZI</name>
<accession>A0ABR1W3L9</accession>
<organism evidence="2 3">
    <name type="scientific">Apiospora saccharicola</name>
    <dbReference type="NCBI Taxonomy" id="335842"/>
    <lineage>
        <taxon>Eukaryota</taxon>
        <taxon>Fungi</taxon>
        <taxon>Dikarya</taxon>
        <taxon>Ascomycota</taxon>
        <taxon>Pezizomycotina</taxon>
        <taxon>Sordariomycetes</taxon>
        <taxon>Xylariomycetidae</taxon>
        <taxon>Amphisphaeriales</taxon>
        <taxon>Apiosporaceae</taxon>
        <taxon>Apiospora</taxon>
    </lineage>
</organism>
<keyword evidence="3" id="KW-1185">Reference proteome</keyword>
<feature type="compositionally biased region" description="Low complexity" evidence="1">
    <location>
        <begin position="186"/>
        <end position="195"/>
    </location>
</feature>
<feature type="compositionally biased region" description="Basic and acidic residues" evidence="1">
    <location>
        <begin position="238"/>
        <end position="279"/>
    </location>
</feature>
<evidence type="ECO:0000313" key="2">
    <source>
        <dbReference type="EMBL" id="KAK8078053.1"/>
    </source>
</evidence>
<dbReference type="EMBL" id="JAQQWM010000002">
    <property type="protein sequence ID" value="KAK8078053.1"/>
    <property type="molecule type" value="Genomic_DNA"/>
</dbReference>
<comment type="caution">
    <text evidence="2">The sequence shown here is derived from an EMBL/GenBank/DDBJ whole genome shotgun (WGS) entry which is preliminary data.</text>
</comment>
<feature type="region of interest" description="Disordered" evidence="1">
    <location>
        <begin position="143"/>
        <end position="279"/>
    </location>
</feature>
<protein>
    <submittedName>
        <fullName evidence="2">Uncharacterized protein</fullName>
    </submittedName>
</protein>
<sequence>MVGQGKCPRFNWTDASKLDLLLAIYKHANPTPAQWERIIEETSEKGYPFNANAAQQHLMKLRRKDTSTLEKVMARVGASRAQYEREMQEAAFDQSVPGRRGAAMAAAARAAPAAVPAAGNLGPVPGVPPAGGPVASLGPVPGVPPTGVTAADVPAAGGPPAPRRRRAAPAVLGPRGGRVTKRTTRTTRSSQGTASQNTRSRATARVYDDEDDSPSDAGADRARRVTKKRAAPTAAAKPKTEPKTETEDVKAKTETKDVKAKVKPDDSKTDANREEEQEP</sequence>
<gene>
    <name evidence="2" type="ORF">PG996_004223</name>
</gene>